<feature type="transmembrane region" description="Helical" evidence="2">
    <location>
        <begin position="293"/>
        <end position="312"/>
    </location>
</feature>
<keyword evidence="2" id="KW-1133">Transmembrane helix</keyword>
<comment type="caution">
    <text evidence="3">The sequence shown here is derived from an EMBL/GenBank/DDBJ whole genome shotgun (WGS) entry which is preliminary data.</text>
</comment>
<feature type="compositionally biased region" description="Low complexity" evidence="1">
    <location>
        <begin position="357"/>
        <end position="366"/>
    </location>
</feature>
<feature type="transmembrane region" description="Helical" evidence="2">
    <location>
        <begin position="31"/>
        <end position="50"/>
    </location>
</feature>
<evidence type="ECO:0008006" key="5">
    <source>
        <dbReference type="Google" id="ProtNLM"/>
    </source>
</evidence>
<keyword evidence="2" id="KW-0472">Membrane</keyword>
<feature type="transmembrane region" description="Helical" evidence="2">
    <location>
        <begin position="80"/>
        <end position="100"/>
    </location>
</feature>
<evidence type="ECO:0000256" key="2">
    <source>
        <dbReference type="SAM" id="Phobius"/>
    </source>
</evidence>
<evidence type="ECO:0000256" key="1">
    <source>
        <dbReference type="SAM" id="MobiDB-lite"/>
    </source>
</evidence>
<dbReference type="Proteomes" id="UP001500831">
    <property type="component" value="Unassembled WGS sequence"/>
</dbReference>
<reference evidence="4" key="1">
    <citation type="journal article" date="2019" name="Int. J. Syst. Evol. Microbiol.">
        <title>The Global Catalogue of Microorganisms (GCM) 10K type strain sequencing project: providing services to taxonomists for standard genome sequencing and annotation.</title>
        <authorList>
            <consortium name="The Broad Institute Genomics Platform"/>
            <consortium name="The Broad Institute Genome Sequencing Center for Infectious Disease"/>
            <person name="Wu L."/>
            <person name="Ma J."/>
        </authorList>
    </citation>
    <scope>NUCLEOTIDE SEQUENCE [LARGE SCALE GENOMIC DNA]</scope>
    <source>
        <strain evidence="4">JCM 6242</strain>
    </source>
</reference>
<evidence type="ECO:0000313" key="4">
    <source>
        <dbReference type="Proteomes" id="UP001500831"/>
    </source>
</evidence>
<sequence length="382" mass="42122">MFSRLSKCIMLSVLNDVSRHSRVPHPTAGRTLLWGIAASAVLTGLVWLLGRRLEGIELLPDQGASWYYWKLPEPTVWTRASAWLGYAAHQIASWWLIYYAQTRVRRYTAGLHRVNVIALAVNFGFVVLHTLQTHLFYDGLAQDVSIFSSQGSVVLLLVAVLLMENGRRGLFAGRPAPISAEVVTFARKYHGYLFSWAAVYTFWYHPMESTSGHLVGFFYMFLLLLQGSLFMTRAHTDRRWTVTLELLVAAHGTLVAVMSSGPGGAWPMFLFGFLGIFVITQMHGLGLSRATRWILAAAYAGAVLVVYAALGFGRVDEIVRIPVIEYLLVAVLAVLLWLGLRAARRVTGRGPGDGRARPAPAGGRPAPGEPERGEASAGRDRS</sequence>
<feature type="transmembrane region" description="Helical" evidence="2">
    <location>
        <begin position="211"/>
        <end position="230"/>
    </location>
</feature>
<protein>
    <recommendedName>
        <fullName evidence="5">Serine active site containing 1-like protein</fullName>
    </recommendedName>
</protein>
<gene>
    <name evidence="3" type="ORF">GCM10010517_81200</name>
</gene>
<keyword evidence="4" id="KW-1185">Reference proteome</keyword>
<feature type="region of interest" description="Disordered" evidence="1">
    <location>
        <begin position="348"/>
        <end position="382"/>
    </location>
</feature>
<proteinExistence type="predicted"/>
<feature type="transmembrane region" description="Helical" evidence="2">
    <location>
        <begin position="318"/>
        <end position="340"/>
    </location>
</feature>
<feature type="transmembrane region" description="Helical" evidence="2">
    <location>
        <begin position="144"/>
        <end position="163"/>
    </location>
</feature>
<feature type="compositionally biased region" description="Basic and acidic residues" evidence="1">
    <location>
        <begin position="369"/>
        <end position="382"/>
    </location>
</feature>
<keyword evidence="2" id="KW-0812">Transmembrane</keyword>
<accession>A0ABP6IZ35</accession>
<evidence type="ECO:0000313" key="3">
    <source>
        <dbReference type="EMBL" id="GAA2914882.1"/>
    </source>
</evidence>
<name>A0ABP6IZ35_9ACTN</name>
<dbReference type="EMBL" id="BAAAVI010000138">
    <property type="protein sequence ID" value="GAA2914882.1"/>
    <property type="molecule type" value="Genomic_DNA"/>
</dbReference>
<feature type="transmembrane region" description="Helical" evidence="2">
    <location>
        <begin position="189"/>
        <end position="205"/>
    </location>
</feature>
<feature type="transmembrane region" description="Helical" evidence="2">
    <location>
        <begin position="265"/>
        <end position="286"/>
    </location>
</feature>
<organism evidence="3 4">
    <name type="scientific">Streptosporangium fragile</name>
    <dbReference type="NCBI Taxonomy" id="46186"/>
    <lineage>
        <taxon>Bacteria</taxon>
        <taxon>Bacillati</taxon>
        <taxon>Actinomycetota</taxon>
        <taxon>Actinomycetes</taxon>
        <taxon>Streptosporangiales</taxon>
        <taxon>Streptosporangiaceae</taxon>
        <taxon>Streptosporangium</taxon>
    </lineage>
</organism>
<feature type="transmembrane region" description="Helical" evidence="2">
    <location>
        <begin position="112"/>
        <end position="132"/>
    </location>
</feature>
<feature type="transmembrane region" description="Helical" evidence="2">
    <location>
        <begin position="242"/>
        <end position="259"/>
    </location>
</feature>